<dbReference type="InterPro" id="IPR038765">
    <property type="entry name" value="Papain-like_cys_pep_sf"/>
</dbReference>
<dbReference type="Proteomes" id="UP000075666">
    <property type="component" value="Unassembled WGS sequence"/>
</dbReference>
<dbReference type="PATRIC" id="fig|46224.3.peg.2270"/>
<name>A0A150KK89_9BACI</name>
<protein>
    <submittedName>
        <fullName evidence="1">Uncharacterized protein</fullName>
    </submittedName>
</protein>
<keyword evidence="2" id="KW-1185">Reference proteome</keyword>
<dbReference type="SUPFAM" id="SSF54001">
    <property type="entry name" value="Cysteine proteinases"/>
    <property type="match status" value="1"/>
</dbReference>
<dbReference type="AlphaFoldDB" id="A0A150KK89"/>
<comment type="caution">
    <text evidence="1">The sequence shown here is derived from an EMBL/GenBank/DDBJ whole genome shotgun (WGS) entry which is preliminary data.</text>
</comment>
<dbReference type="EMBL" id="LQYN01000170">
    <property type="protein sequence ID" value="KYC84146.1"/>
    <property type="molecule type" value="Genomic_DNA"/>
</dbReference>
<dbReference type="Gene3D" id="3.90.1720.10">
    <property type="entry name" value="endopeptidase domain like (from Nostoc punctiforme)"/>
    <property type="match status" value="1"/>
</dbReference>
<evidence type="ECO:0000313" key="1">
    <source>
        <dbReference type="EMBL" id="KYC84146.1"/>
    </source>
</evidence>
<reference evidence="1 2" key="1">
    <citation type="submission" date="2016-01" db="EMBL/GenBank/DDBJ databases">
        <title>Genome Sequences of Twelve Sporeforming Bacillus Species Isolated from Foods.</title>
        <authorList>
            <person name="Berendsen E.M."/>
            <person name="Wells-Bennik M.H."/>
            <person name="Krawcyk A.O."/>
            <person name="De Jong A."/>
            <person name="Holsappel S."/>
            <person name="Eijlander R.T."/>
            <person name="Kuipers O.P."/>
        </authorList>
    </citation>
    <scope>NUCLEOTIDE SEQUENCE [LARGE SCALE GENOMIC DNA]</scope>
    <source>
        <strain evidence="1 2">B4102</strain>
    </source>
</reference>
<gene>
    <name evidence="1" type="ORF">B4102_4222</name>
</gene>
<accession>A0A150KK89</accession>
<dbReference type="RefSeq" id="WP_235598422.1">
    <property type="nucleotide sequence ID" value="NZ_CP066701.1"/>
</dbReference>
<sequence>MNQRKIYLLLTDTGTMFTRMIKLFTQEPLNHASLALDDQLFEVYSFGRKKIRNPFIGGFVKENIRSELFKQANCAIYCCTVTDEQYKKMRRKIRKMEMNKQKYKYNLIGLIGVLFKIEIERKNAYFCSQFVASVLTETGVVIMNKPIAFVKPNDLKEFPTFELVYEGKLDFYCFPEEITQPLMMKSI</sequence>
<evidence type="ECO:0000313" key="2">
    <source>
        <dbReference type="Proteomes" id="UP000075666"/>
    </source>
</evidence>
<proteinExistence type="predicted"/>
<organism evidence="1 2">
    <name type="scientific">Heyndrickxia sporothermodurans</name>
    <dbReference type="NCBI Taxonomy" id="46224"/>
    <lineage>
        <taxon>Bacteria</taxon>
        <taxon>Bacillati</taxon>
        <taxon>Bacillota</taxon>
        <taxon>Bacilli</taxon>
        <taxon>Bacillales</taxon>
        <taxon>Bacillaceae</taxon>
        <taxon>Heyndrickxia</taxon>
    </lineage>
</organism>